<organism evidence="2 3">
    <name type="scientific">Leminorella grimontii</name>
    <dbReference type="NCBI Taxonomy" id="82981"/>
    <lineage>
        <taxon>Bacteria</taxon>
        <taxon>Pseudomonadati</taxon>
        <taxon>Pseudomonadota</taxon>
        <taxon>Gammaproteobacteria</taxon>
        <taxon>Enterobacterales</taxon>
        <taxon>Budviciaceae</taxon>
        <taxon>Leminorella</taxon>
    </lineage>
</organism>
<evidence type="ECO:0000313" key="2">
    <source>
        <dbReference type="EMBL" id="GKX55308.1"/>
    </source>
</evidence>
<dbReference type="EMBL" id="BRLH01000002">
    <property type="protein sequence ID" value="GKX55308.1"/>
    <property type="molecule type" value="Genomic_DNA"/>
</dbReference>
<evidence type="ECO:0000256" key="1">
    <source>
        <dbReference type="SAM" id="SignalP"/>
    </source>
</evidence>
<proteinExistence type="predicted"/>
<sequence length="143" mass="15558">MMRNKTLLLLSLLFCAWAGGALANEPKALTAQELLTEYKTYSLARCITENYKSMGVDFGKLPLKDGTQGSIDIELGYAFNAEQDNALNAFIKDKTGSFYKAKQSEGDLARVNLVIYDCVGFSQSEELEGVLEKLIAEAGAISG</sequence>
<evidence type="ECO:0008006" key="4">
    <source>
        <dbReference type="Google" id="ProtNLM"/>
    </source>
</evidence>
<name>A0AAV5N1B1_9GAMM</name>
<reference evidence="2" key="1">
    <citation type="submission" date="2022-06" db="EMBL/GenBank/DDBJ databases">
        <title>Draft genome sequences of Leminorella grimontii str. JCM5902.</title>
        <authorList>
            <person name="Wakabayashi Y."/>
            <person name="Kojima K."/>
        </authorList>
    </citation>
    <scope>NUCLEOTIDE SEQUENCE</scope>
    <source>
        <strain evidence="2">JCM 5902</strain>
    </source>
</reference>
<feature type="signal peptide" evidence="1">
    <location>
        <begin position="1"/>
        <end position="23"/>
    </location>
</feature>
<gene>
    <name evidence="2" type="ORF">SOASR030_14200</name>
</gene>
<comment type="caution">
    <text evidence="2">The sequence shown here is derived from an EMBL/GenBank/DDBJ whole genome shotgun (WGS) entry which is preliminary data.</text>
</comment>
<accession>A0AAV5N1B1</accession>
<keyword evidence="1" id="KW-0732">Signal</keyword>
<protein>
    <recommendedName>
        <fullName evidence="4">Secreted protein</fullName>
    </recommendedName>
</protein>
<keyword evidence="3" id="KW-1185">Reference proteome</keyword>
<feature type="chain" id="PRO_5043484363" description="Secreted protein" evidence="1">
    <location>
        <begin position="24"/>
        <end position="143"/>
    </location>
</feature>
<dbReference type="Proteomes" id="UP001058124">
    <property type="component" value="Unassembled WGS sequence"/>
</dbReference>
<dbReference type="AlphaFoldDB" id="A0AAV5N1B1"/>
<evidence type="ECO:0000313" key="3">
    <source>
        <dbReference type="Proteomes" id="UP001058124"/>
    </source>
</evidence>